<protein>
    <submittedName>
        <fullName evidence="1">Uncharacterized protein</fullName>
    </submittedName>
</protein>
<organism evidence="1 2">
    <name type="scientific">Stephania yunnanensis</name>
    <dbReference type="NCBI Taxonomy" id="152371"/>
    <lineage>
        <taxon>Eukaryota</taxon>
        <taxon>Viridiplantae</taxon>
        <taxon>Streptophyta</taxon>
        <taxon>Embryophyta</taxon>
        <taxon>Tracheophyta</taxon>
        <taxon>Spermatophyta</taxon>
        <taxon>Magnoliopsida</taxon>
        <taxon>Ranunculales</taxon>
        <taxon>Menispermaceae</taxon>
        <taxon>Menispermoideae</taxon>
        <taxon>Cissampelideae</taxon>
        <taxon>Stephania</taxon>
    </lineage>
</organism>
<sequence>MELHLEHTKKEEKSLELIAINSSLQSCLIRALLRLRPIDLSQFRTFKKTDIK</sequence>
<keyword evidence="2" id="KW-1185">Reference proteome</keyword>
<evidence type="ECO:0000313" key="1">
    <source>
        <dbReference type="EMBL" id="KAK9128034.1"/>
    </source>
</evidence>
<accession>A0AAP0P2T3</accession>
<reference evidence="1 2" key="1">
    <citation type="submission" date="2024-01" db="EMBL/GenBank/DDBJ databases">
        <title>Genome assemblies of Stephania.</title>
        <authorList>
            <person name="Yang L."/>
        </authorList>
    </citation>
    <scope>NUCLEOTIDE SEQUENCE [LARGE SCALE GENOMIC DNA]</scope>
    <source>
        <strain evidence="1">YNDBR</strain>
        <tissue evidence="1">Leaf</tissue>
    </source>
</reference>
<proteinExistence type="predicted"/>
<comment type="caution">
    <text evidence="1">The sequence shown here is derived from an EMBL/GenBank/DDBJ whole genome shotgun (WGS) entry which is preliminary data.</text>
</comment>
<gene>
    <name evidence="1" type="ORF">Syun_016831</name>
</gene>
<dbReference type="AlphaFoldDB" id="A0AAP0P2T3"/>
<name>A0AAP0P2T3_9MAGN</name>
<dbReference type="EMBL" id="JBBNAF010000007">
    <property type="protein sequence ID" value="KAK9128034.1"/>
    <property type="molecule type" value="Genomic_DNA"/>
</dbReference>
<evidence type="ECO:0000313" key="2">
    <source>
        <dbReference type="Proteomes" id="UP001420932"/>
    </source>
</evidence>
<dbReference type="Proteomes" id="UP001420932">
    <property type="component" value="Unassembled WGS sequence"/>
</dbReference>